<dbReference type="OrthoDB" id="8119704at2759"/>
<proteinExistence type="inferred from homology"/>
<dbReference type="EMBL" id="LASV01000084">
    <property type="protein sequence ID" value="KKA23886.1"/>
    <property type="molecule type" value="Genomic_DNA"/>
</dbReference>
<dbReference type="STRING" id="1408163.A0A0F4Z1A8"/>
<dbReference type="GeneID" id="25314468"/>
<gene>
    <name evidence="3" type="ORF">T310_2117</name>
</gene>
<dbReference type="GO" id="GO:0005739">
    <property type="term" value="C:mitochondrion"/>
    <property type="evidence" value="ECO:0007669"/>
    <property type="project" value="TreeGrafter"/>
</dbReference>
<name>A0A0F4Z1A8_RASE3</name>
<comment type="similarity">
    <text evidence="1">Belongs to the AB hydrolase superfamily.</text>
</comment>
<evidence type="ECO:0000313" key="3">
    <source>
        <dbReference type="EMBL" id="KKA23886.1"/>
    </source>
</evidence>
<organism evidence="3 4">
    <name type="scientific">Rasamsonia emersonii (strain ATCC 16479 / CBS 393.64 / IMI 116815)</name>
    <dbReference type="NCBI Taxonomy" id="1408163"/>
    <lineage>
        <taxon>Eukaryota</taxon>
        <taxon>Fungi</taxon>
        <taxon>Dikarya</taxon>
        <taxon>Ascomycota</taxon>
        <taxon>Pezizomycotina</taxon>
        <taxon>Eurotiomycetes</taxon>
        <taxon>Eurotiomycetidae</taxon>
        <taxon>Eurotiales</taxon>
        <taxon>Trichocomaceae</taxon>
        <taxon>Rasamsonia</taxon>
    </lineage>
</organism>
<sequence>MPLLSRGLTASHLARAHRRLFSSARSLRVELAYQLFEPPAAAKDSSHRRDGRPIVFMHGLFGSKQNNRSISKVLARDLNRDIFIVYCHRNQDCVVTVARTS</sequence>
<keyword evidence="4" id="KW-1185">Reference proteome</keyword>
<accession>A0A0F4Z1A8</accession>
<protein>
    <submittedName>
        <fullName evidence="3">Valacyclovir hydrolase</fullName>
    </submittedName>
</protein>
<dbReference type="PANTHER" id="PTHR46118">
    <property type="entry name" value="PROTEIN ABHD11"/>
    <property type="match status" value="1"/>
</dbReference>
<dbReference type="AlphaFoldDB" id="A0A0F4Z1A8"/>
<comment type="caution">
    <text evidence="3">The sequence shown here is derived from an EMBL/GenBank/DDBJ whole genome shotgun (WGS) entry which is preliminary data.</text>
</comment>
<evidence type="ECO:0000313" key="4">
    <source>
        <dbReference type="Proteomes" id="UP000053958"/>
    </source>
</evidence>
<dbReference type="RefSeq" id="XP_013330498.1">
    <property type="nucleotide sequence ID" value="XM_013475044.1"/>
</dbReference>
<dbReference type="Proteomes" id="UP000053958">
    <property type="component" value="Unassembled WGS sequence"/>
</dbReference>
<dbReference type="PANTHER" id="PTHR46118:SF4">
    <property type="entry name" value="PROTEIN ABHD11"/>
    <property type="match status" value="1"/>
</dbReference>
<evidence type="ECO:0000256" key="2">
    <source>
        <dbReference type="ARBA" id="ARBA00022801"/>
    </source>
</evidence>
<keyword evidence="2 3" id="KW-0378">Hydrolase</keyword>
<reference evidence="3 4" key="1">
    <citation type="submission" date="2015-04" db="EMBL/GenBank/DDBJ databases">
        <authorList>
            <person name="Heijne W.H."/>
            <person name="Fedorova N.D."/>
            <person name="Nierman W.C."/>
            <person name="Vollebregt A.W."/>
            <person name="Zhao Z."/>
            <person name="Wu L."/>
            <person name="Kumar M."/>
            <person name="Stam H."/>
            <person name="van den Berg M.A."/>
            <person name="Pel H.J."/>
        </authorList>
    </citation>
    <scope>NUCLEOTIDE SEQUENCE [LARGE SCALE GENOMIC DNA]</scope>
    <source>
        <strain evidence="3 4">CBS 393.64</strain>
    </source>
</reference>
<evidence type="ECO:0000256" key="1">
    <source>
        <dbReference type="ARBA" id="ARBA00008645"/>
    </source>
</evidence>
<feature type="non-terminal residue" evidence="3">
    <location>
        <position position="101"/>
    </location>
</feature>
<dbReference type="GO" id="GO:0052689">
    <property type="term" value="F:carboxylic ester hydrolase activity"/>
    <property type="evidence" value="ECO:0007669"/>
    <property type="project" value="TreeGrafter"/>
</dbReference>